<organism evidence="2 3">
    <name type="scientific">Shewanella decolorationis</name>
    <dbReference type="NCBI Taxonomy" id="256839"/>
    <lineage>
        <taxon>Bacteria</taxon>
        <taxon>Pseudomonadati</taxon>
        <taxon>Pseudomonadota</taxon>
        <taxon>Gammaproteobacteria</taxon>
        <taxon>Alteromonadales</taxon>
        <taxon>Shewanellaceae</taxon>
        <taxon>Shewanella</taxon>
    </lineage>
</organism>
<gene>
    <name evidence="2" type="ORF">D0436_20325</name>
</gene>
<dbReference type="RefSeq" id="WP_208660385.1">
    <property type="nucleotide sequence ID" value="NZ_CP031775.2"/>
</dbReference>
<dbReference type="InterPro" id="IPR012654">
    <property type="entry name" value="CHP02391"/>
</dbReference>
<dbReference type="EMBL" id="CP031775">
    <property type="protein sequence ID" value="QDZ92619.1"/>
    <property type="molecule type" value="Genomic_DNA"/>
</dbReference>
<accession>A0A5B8R2X6</accession>
<feature type="domain" description="Conserved hypothetical protein CHP02391" evidence="1">
    <location>
        <begin position="194"/>
        <end position="278"/>
    </location>
</feature>
<evidence type="ECO:0000259" key="1">
    <source>
        <dbReference type="Pfam" id="PF09509"/>
    </source>
</evidence>
<proteinExistence type="predicted"/>
<evidence type="ECO:0000313" key="2">
    <source>
        <dbReference type="EMBL" id="QDZ92619.1"/>
    </source>
</evidence>
<dbReference type="KEGG" id="sdeo:D0436_20325"/>
<sequence>MVISRKKLKIEELAGIEYLGTSGITARCLTVLTMVIQAGGEIITRAFLLSDVDSSSNCGTHCLLLWPESSDPIVIKSGFASGYPGEGPRGLSSALQLLIRHNIEIKEYAVDANFIQRADSSCLTLADLAMFETLQPIRPARYYDYILLREEQRFYNDNLVKVLFVKNIPFSLIDNRIMDLAIDFSNNPDANLMTCYRRLEDIIRRRTGLEGESGSKLFSQAFLSNNAPLYWPELPEAEARGRAGLFTSIYMAYRNSRAHKENVTTLDDAMREFLLINQLFILENEAKSQEN</sequence>
<dbReference type="Proteomes" id="UP000321124">
    <property type="component" value="Chromosome"/>
</dbReference>
<dbReference type="AlphaFoldDB" id="A0A5B8R2X6"/>
<dbReference type="Pfam" id="PF09509">
    <property type="entry name" value="Hypoth_Ymh"/>
    <property type="match status" value="1"/>
</dbReference>
<protein>
    <submittedName>
        <fullName evidence="2">TIGR02391 family protein</fullName>
    </submittedName>
</protein>
<name>A0A5B8R2X6_9GAMM</name>
<evidence type="ECO:0000313" key="3">
    <source>
        <dbReference type="Proteomes" id="UP000321124"/>
    </source>
</evidence>
<reference evidence="2 3" key="1">
    <citation type="journal article" date="2019" name="Ecotoxicol. Environ. Saf.">
        <title>Microbial characterization of heavy metal resistant bacterial strains isolated from an electroplating wastewater treatment plant.</title>
        <authorList>
            <person name="Cai X."/>
            <person name="Zheng X."/>
            <person name="Zhang D."/>
            <person name="Iqbal W."/>
            <person name="Liu C."/>
            <person name="Yang B."/>
            <person name="Zhao X."/>
            <person name="Lu X."/>
            <person name="Mao Y."/>
        </authorList>
    </citation>
    <scope>NUCLEOTIDE SEQUENCE [LARGE SCALE GENOMIC DNA]</scope>
    <source>
        <strain evidence="2 3">Ni1-3</strain>
    </source>
</reference>